<proteinExistence type="predicted"/>
<sequence length="261" mass="29757">MFENTVNVKYEKGRPISSILVTDSGVSNSTKRVTLTEDNISIPSGLPTTPSATLTFGYASVAHKISSNCELEPSTSEAENEADSNIEWGEHQIGLFFVRNPEGKRVMRCHQPVGVEADQFLDNIANRSKEKIRKYLETEAAEDSEQYLWIQTEANAKITVLSLTQLKNHFGNEKTKRVKWRHLSMDRITVYRYSVPVITTKFRLRVMHFFTQNYRCCILCVWFFVILFISIGIVLSVVFGSAPYMNTVARKNATTGYMFTR</sequence>
<evidence type="ECO:0000313" key="1">
    <source>
        <dbReference type="Proteomes" id="UP000887576"/>
    </source>
</evidence>
<accession>A0AC34QC47</accession>
<protein>
    <submittedName>
        <fullName evidence="2">Uncharacterized protein</fullName>
    </submittedName>
</protein>
<dbReference type="WBParaSite" id="JU765_v2.g14932.t1">
    <property type="protein sequence ID" value="JU765_v2.g14932.t1"/>
    <property type="gene ID" value="JU765_v2.g14932"/>
</dbReference>
<name>A0AC34QC47_9BILA</name>
<reference evidence="2" key="1">
    <citation type="submission" date="2022-11" db="UniProtKB">
        <authorList>
            <consortium name="WormBaseParasite"/>
        </authorList>
    </citation>
    <scope>IDENTIFICATION</scope>
</reference>
<dbReference type="Proteomes" id="UP000887576">
    <property type="component" value="Unplaced"/>
</dbReference>
<organism evidence="1 2">
    <name type="scientific">Panagrolaimus sp. JU765</name>
    <dbReference type="NCBI Taxonomy" id="591449"/>
    <lineage>
        <taxon>Eukaryota</taxon>
        <taxon>Metazoa</taxon>
        <taxon>Ecdysozoa</taxon>
        <taxon>Nematoda</taxon>
        <taxon>Chromadorea</taxon>
        <taxon>Rhabditida</taxon>
        <taxon>Tylenchina</taxon>
        <taxon>Panagrolaimomorpha</taxon>
        <taxon>Panagrolaimoidea</taxon>
        <taxon>Panagrolaimidae</taxon>
        <taxon>Panagrolaimus</taxon>
    </lineage>
</organism>
<evidence type="ECO:0000313" key="2">
    <source>
        <dbReference type="WBParaSite" id="JU765_v2.g14932.t1"/>
    </source>
</evidence>